<evidence type="ECO:0000256" key="3">
    <source>
        <dbReference type="ARBA" id="ARBA00022598"/>
    </source>
</evidence>
<dbReference type="GO" id="GO:0005829">
    <property type="term" value="C:cytosol"/>
    <property type="evidence" value="ECO:0007669"/>
    <property type="project" value="TreeGrafter"/>
</dbReference>
<dbReference type="InterPro" id="IPR014729">
    <property type="entry name" value="Rossmann-like_a/b/a_fold"/>
</dbReference>
<name>A0A2M7AQN9_9BACT</name>
<evidence type="ECO:0000256" key="9">
    <source>
        <dbReference type="NCBIfam" id="TIGR00233"/>
    </source>
</evidence>
<dbReference type="Pfam" id="PF00579">
    <property type="entry name" value="tRNA-synt_1b"/>
    <property type="match status" value="1"/>
</dbReference>
<dbReference type="Gene3D" id="1.10.240.10">
    <property type="entry name" value="Tyrosyl-Transfer RNA Synthetase"/>
    <property type="match status" value="1"/>
</dbReference>
<dbReference type="AlphaFoldDB" id="A0A2M7AQN9"/>
<dbReference type="InterPro" id="IPR050203">
    <property type="entry name" value="Trp-tRNA_synthetase"/>
</dbReference>
<evidence type="ECO:0000256" key="10">
    <source>
        <dbReference type="RuleBase" id="RU363036"/>
    </source>
</evidence>
<evidence type="ECO:0000256" key="4">
    <source>
        <dbReference type="ARBA" id="ARBA00022741"/>
    </source>
</evidence>
<dbReference type="PROSITE" id="PS00178">
    <property type="entry name" value="AA_TRNA_LIGASE_I"/>
    <property type="match status" value="1"/>
</dbReference>
<sequence>MTKKRILTGDRPTGRLHLGHYVGSLQNRVRLQDEYDQFVMLADVQALTDNFENPEEVRKSIKEVLLDYLAVGIDPKKTTILIQSLISEIAELTVFYLNLVTLERVLRNPTVKDEIKQKGFGQNIPAGFAMYPVSQAADITVFNASLVPVGEDQLPMIEQTREIVRKFNSLYGQVFIEPEALLGGVKRLPGIDGNAKMGKSLGNCIYLSDSKEEVERKVMSMYTDPNRIHSTDPGKIEGNPVFVYHDVFNPNKAEVEDLKKRYQEGKVGDIEVKEKLFVALNNFLTPIREKRSEFEGKDKILDQILKDGTEKARGVAGETMKKVRKAMKINYFG</sequence>
<evidence type="ECO:0000256" key="7">
    <source>
        <dbReference type="ARBA" id="ARBA00023146"/>
    </source>
</evidence>
<keyword evidence="4 10" id="KW-0547">Nucleotide-binding</keyword>
<dbReference type="PANTHER" id="PTHR43766">
    <property type="entry name" value="TRYPTOPHAN--TRNA LIGASE, MITOCHONDRIAL"/>
    <property type="match status" value="1"/>
</dbReference>
<evidence type="ECO:0000313" key="11">
    <source>
        <dbReference type="EMBL" id="PIU71965.1"/>
    </source>
</evidence>
<evidence type="ECO:0000256" key="5">
    <source>
        <dbReference type="ARBA" id="ARBA00022840"/>
    </source>
</evidence>
<keyword evidence="5 10" id="KW-0067">ATP-binding</keyword>
<evidence type="ECO:0000313" key="12">
    <source>
        <dbReference type="Proteomes" id="UP000230972"/>
    </source>
</evidence>
<evidence type="ECO:0000256" key="2">
    <source>
        <dbReference type="ARBA" id="ARBA00013161"/>
    </source>
</evidence>
<comment type="similarity">
    <text evidence="1 10">Belongs to the class-I aminoacyl-tRNA synthetase family.</text>
</comment>
<dbReference type="EC" id="6.1.1.2" evidence="2 9"/>
<keyword evidence="3 10" id="KW-0436">Ligase</keyword>
<dbReference type="InterPro" id="IPR002305">
    <property type="entry name" value="aa-tRNA-synth_Ic"/>
</dbReference>
<evidence type="ECO:0000256" key="6">
    <source>
        <dbReference type="ARBA" id="ARBA00022917"/>
    </source>
</evidence>
<dbReference type="EMBL" id="PEWC01000010">
    <property type="protein sequence ID" value="PIU71965.1"/>
    <property type="molecule type" value="Genomic_DNA"/>
</dbReference>
<protein>
    <recommendedName>
        <fullName evidence="2 9">Tryptophan--tRNA ligase</fullName>
        <ecNumber evidence="2 9">6.1.1.2</ecNumber>
    </recommendedName>
</protein>
<keyword evidence="7 10" id="KW-0030">Aminoacyl-tRNA synthetase</keyword>
<evidence type="ECO:0000256" key="1">
    <source>
        <dbReference type="ARBA" id="ARBA00005594"/>
    </source>
</evidence>
<accession>A0A2M7AQN9</accession>
<dbReference type="SUPFAM" id="SSF52374">
    <property type="entry name" value="Nucleotidylyl transferase"/>
    <property type="match status" value="1"/>
</dbReference>
<reference evidence="12" key="1">
    <citation type="submission" date="2017-09" db="EMBL/GenBank/DDBJ databases">
        <title>Depth-based differentiation of microbial function through sediment-hosted aquifers and enrichment of novel symbionts in the deep terrestrial subsurface.</title>
        <authorList>
            <person name="Probst A.J."/>
            <person name="Ladd B."/>
            <person name="Jarett J.K."/>
            <person name="Geller-Mcgrath D.E."/>
            <person name="Sieber C.M.K."/>
            <person name="Emerson J.B."/>
            <person name="Anantharaman K."/>
            <person name="Thomas B.C."/>
            <person name="Malmstrom R."/>
            <person name="Stieglmeier M."/>
            <person name="Klingl A."/>
            <person name="Woyke T."/>
            <person name="Ryan C.M."/>
            <person name="Banfield J.F."/>
        </authorList>
    </citation>
    <scope>NUCLEOTIDE SEQUENCE [LARGE SCALE GENOMIC DNA]</scope>
</reference>
<comment type="catalytic activity">
    <reaction evidence="8">
        <text>tRNA(Trp) + L-tryptophan + ATP = L-tryptophyl-tRNA(Trp) + AMP + diphosphate + H(+)</text>
        <dbReference type="Rhea" id="RHEA:24080"/>
        <dbReference type="Rhea" id="RHEA-COMP:9671"/>
        <dbReference type="Rhea" id="RHEA-COMP:9705"/>
        <dbReference type="ChEBI" id="CHEBI:15378"/>
        <dbReference type="ChEBI" id="CHEBI:30616"/>
        <dbReference type="ChEBI" id="CHEBI:33019"/>
        <dbReference type="ChEBI" id="CHEBI:57912"/>
        <dbReference type="ChEBI" id="CHEBI:78442"/>
        <dbReference type="ChEBI" id="CHEBI:78535"/>
        <dbReference type="ChEBI" id="CHEBI:456215"/>
        <dbReference type="EC" id="6.1.1.2"/>
    </reaction>
</comment>
<comment type="caution">
    <text evidence="11">The sequence shown here is derived from an EMBL/GenBank/DDBJ whole genome shotgun (WGS) entry which is preliminary data.</text>
</comment>
<dbReference type="FunFam" id="1.10.240.10:FF:000005">
    <property type="entry name" value="Tryptophan--tRNA ligase"/>
    <property type="match status" value="1"/>
</dbReference>
<dbReference type="GO" id="GO:0006436">
    <property type="term" value="P:tryptophanyl-tRNA aminoacylation"/>
    <property type="evidence" value="ECO:0007669"/>
    <property type="project" value="UniProtKB-UniRule"/>
</dbReference>
<dbReference type="InterPro" id="IPR002306">
    <property type="entry name" value="Trp-tRNA-ligase"/>
</dbReference>
<dbReference type="GO" id="GO:0005524">
    <property type="term" value="F:ATP binding"/>
    <property type="evidence" value="ECO:0007669"/>
    <property type="project" value="UniProtKB-KW"/>
</dbReference>
<gene>
    <name evidence="11" type="primary">trpS</name>
    <name evidence="11" type="ORF">COS80_00375</name>
</gene>
<dbReference type="Proteomes" id="UP000230972">
    <property type="component" value="Unassembled WGS sequence"/>
</dbReference>
<dbReference type="PANTHER" id="PTHR43766:SF1">
    <property type="entry name" value="TRYPTOPHAN--TRNA LIGASE, MITOCHONDRIAL"/>
    <property type="match status" value="1"/>
</dbReference>
<dbReference type="NCBIfam" id="TIGR00233">
    <property type="entry name" value="trpS"/>
    <property type="match status" value="1"/>
</dbReference>
<dbReference type="GO" id="GO:0004830">
    <property type="term" value="F:tryptophan-tRNA ligase activity"/>
    <property type="evidence" value="ECO:0007669"/>
    <property type="project" value="UniProtKB-UniRule"/>
</dbReference>
<dbReference type="PRINTS" id="PR01039">
    <property type="entry name" value="TRNASYNTHTRP"/>
</dbReference>
<dbReference type="InterPro" id="IPR001412">
    <property type="entry name" value="aa-tRNA-synth_I_CS"/>
</dbReference>
<keyword evidence="6 10" id="KW-0648">Protein biosynthesis</keyword>
<dbReference type="Gene3D" id="3.40.50.620">
    <property type="entry name" value="HUPs"/>
    <property type="match status" value="1"/>
</dbReference>
<dbReference type="CDD" id="cd00806">
    <property type="entry name" value="TrpRS_core"/>
    <property type="match status" value="1"/>
</dbReference>
<proteinExistence type="inferred from homology"/>
<dbReference type="FunFam" id="3.40.50.620:FF:000094">
    <property type="entry name" value="Tryptophan--tRNA ligase"/>
    <property type="match status" value="1"/>
</dbReference>
<organism evidence="11 12">
    <name type="scientific">Candidatus Woesebacteria bacterium CG06_land_8_20_14_3_00_39_27</name>
    <dbReference type="NCBI Taxonomy" id="1975057"/>
    <lineage>
        <taxon>Bacteria</taxon>
        <taxon>Candidatus Woeseibacteriota</taxon>
    </lineage>
</organism>
<evidence type="ECO:0000256" key="8">
    <source>
        <dbReference type="ARBA" id="ARBA00049929"/>
    </source>
</evidence>